<dbReference type="InterPro" id="IPR052667">
    <property type="entry name" value="E3_ubiquitin-ligase_RING"/>
</dbReference>
<dbReference type="Gene3D" id="3.30.40.10">
    <property type="entry name" value="Zinc/RING finger domain, C3HC4 (zinc finger)"/>
    <property type="match status" value="1"/>
</dbReference>
<dbReference type="PROSITE" id="PS00518">
    <property type="entry name" value="ZF_RING_1"/>
    <property type="match status" value="1"/>
</dbReference>
<dbReference type="PROSITE" id="PS50089">
    <property type="entry name" value="ZF_RING_2"/>
    <property type="match status" value="1"/>
</dbReference>
<dbReference type="InterPro" id="IPR017907">
    <property type="entry name" value="Znf_RING_CS"/>
</dbReference>
<dbReference type="SUPFAM" id="SSF57850">
    <property type="entry name" value="RING/U-box"/>
    <property type="match status" value="1"/>
</dbReference>
<reference evidence="8" key="1">
    <citation type="submission" date="2022-11" db="UniProtKB">
        <authorList>
            <consortium name="WormBaseParasite"/>
        </authorList>
    </citation>
    <scope>IDENTIFICATION</scope>
</reference>
<proteinExistence type="predicted"/>
<keyword evidence="2 4" id="KW-0863">Zinc-finger</keyword>
<keyword evidence="3" id="KW-0862">Zinc</keyword>
<evidence type="ECO:0000256" key="3">
    <source>
        <dbReference type="ARBA" id="ARBA00022833"/>
    </source>
</evidence>
<dbReference type="Pfam" id="PF13445">
    <property type="entry name" value="zf-RING_UBOX"/>
    <property type="match status" value="1"/>
</dbReference>
<feature type="domain" description="RING-type" evidence="6">
    <location>
        <begin position="63"/>
        <end position="113"/>
    </location>
</feature>
<organism evidence="7 8">
    <name type="scientific">Meloidogyne javanica</name>
    <name type="common">Root-knot nematode worm</name>
    <dbReference type="NCBI Taxonomy" id="6303"/>
    <lineage>
        <taxon>Eukaryota</taxon>
        <taxon>Metazoa</taxon>
        <taxon>Ecdysozoa</taxon>
        <taxon>Nematoda</taxon>
        <taxon>Chromadorea</taxon>
        <taxon>Rhabditida</taxon>
        <taxon>Tylenchina</taxon>
        <taxon>Tylenchomorpha</taxon>
        <taxon>Tylenchoidea</taxon>
        <taxon>Meloidogynidae</taxon>
        <taxon>Meloidogyninae</taxon>
        <taxon>Meloidogyne</taxon>
        <taxon>Meloidogyne incognita group</taxon>
    </lineage>
</organism>
<protein>
    <submittedName>
        <fullName evidence="8">RING-type domain-containing protein</fullName>
    </submittedName>
</protein>
<sequence length="158" mass="18472">MDPERELQLAEVARIKKEELKKKKLAESERNEQKIIEERLAFLEDDRKCQEEKDKELLESFKCSVCFEQFGSTYRVPVVASCSHTICYACVKRILQENQCFAEKNQFKCPRCRGQTPLGNVLKNYQLIEAMEAMKMYEDDSKNPPIHPAARGFWNGMQ</sequence>
<evidence type="ECO:0000256" key="1">
    <source>
        <dbReference type="ARBA" id="ARBA00022723"/>
    </source>
</evidence>
<name>A0A915M9S8_MELJA</name>
<keyword evidence="5" id="KW-0175">Coiled coil</keyword>
<dbReference type="InterPro" id="IPR001841">
    <property type="entry name" value="Znf_RING"/>
</dbReference>
<evidence type="ECO:0000313" key="7">
    <source>
        <dbReference type="Proteomes" id="UP000887561"/>
    </source>
</evidence>
<feature type="coiled-coil region" evidence="5">
    <location>
        <begin position="26"/>
        <end position="53"/>
    </location>
</feature>
<dbReference type="InterPro" id="IPR027370">
    <property type="entry name" value="Znf-RING_euk"/>
</dbReference>
<dbReference type="PANTHER" id="PTHR47156">
    <property type="entry name" value="PROTEIN CBG20824"/>
    <property type="match status" value="1"/>
</dbReference>
<evidence type="ECO:0000313" key="8">
    <source>
        <dbReference type="WBParaSite" id="scaffold34757_cov272.g21638"/>
    </source>
</evidence>
<dbReference type="GO" id="GO:0008270">
    <property type="term" value="F:zinc ion binding"/>
    <property type="evidence" value="ECO:0007669"/>
    <property type="project" value="UniProtKB-KW"/>
</dbReference>
<evidence type="ECO:0000256" key="5">
    <source>
        <dbReference type="SAM" id="Coils"/>
    </source>
</evidence>
<dbReference type="Proteomes" id="UP000887561">
    <property type="component" value="Unplaced"/>
</dbReference>
<keyword evidence="7" id="KW-1185">Reference proteome</keyword>
<accession>A0A915M9S8</accession>
<dbReference type="AlphaFoldDB" id="A0A915M9S8"/>
<evidence type="ECO:0000256" key="2">
    <source>
        <dbReference type="ARBA" id="ARBA00022771"/>
    </source>
</evidence>
<evidence type="ECO:0000259" key="6">
    <source>
        <dbReference type="PROSITE" id="PS50089"/>
    </source>
</evidence>
<keyword evidence="1" id="KW-0479">Metal-binding</keyword>
<dbReference type="SMART" id="SM00184">
    <property type="entry name" value="RING"/>
    <property type="match status" value="1"/>
</dbReference>
<evidence type="ECO:0000256" key="4">
    <source>
        <dbReference type="PROSITE-ProRule" id="PRU00175"/>
    </source>
</evidence>
<dbReference type="InterPro" id="IPR013083">
    <property type="entry name" value="Znf_RING/FYVE/PHD"/>
</dbReference>
<dbReference type="WBParaSite" id="scaffold34757_cov272.g21638">
    <property type="protein sequence ID" value="scaffold34757_cov272.g21638"/>
    <property type="gene ID" value="scaffold34757_cov272.g21638"/>
</dbReference>
<dbReference type="PANTHER" id="PTHR47156:SF10">
    <property type="entry name" value="E3 UBIQUITIN-PROTEIN LIGASE TRIM-21-RELATED"/>
    <property type="match status" value="1"/>
</dbReference>